<reference evidence="2" key="1">
    <citation type="submission" date="2017-09" db="EMBL/GenBank/DDBJ databases">
        <authorList>
            <person name="Varghese N."/>
            <person name="Submissions S."/>
        </authorList>
    </citation>
    <scope>NUCLEOTIDE SEQUENCE [LARGE SCALE GENOMIC DNA]</scope>
    <source>
        <strain evidence="2">C7</strain>
    </source>
</reference>
<gene>
    <name evidence="1" type="ORF">SAMN06273572_10225</name>
</gene>
<dbReference type="EMBL" id="OCTN01000002">
    <property type="protein sequence ID" value="SOH93349.1"/>
    <property type="molecule type" value="Genomic_DNA"/>
</dbReference>
<dbReference type="Proteomes" id="UP000220034">
    <property type="component" value="Unassembled WGS sequence"/>
</dbReference>
<accession>A0A2C9CSJ8</accession>
<proteinExistence type="predicted"/>
<protein>
    <submittedName>
        <fullName evidence="1">Uncharacterized protein</fullName>
    </submittedName>
</protein>
<dbReference type="RefSeq" id="WP_097928936.1">
    <property type="nucleotide sequence ID" value="NZ_OCTN01000002.1"/>
</dbReference>
<dbReference type="AlphaFoldDB" id="A0A2C9CSJ8"/>
<sequence length="89" mass="9122">MSAHRIATALAMIEARYGTRSATAPAALPAADAVEVIDILCAEFGASLDAQPTKTSIECGDIIGCGPTRASALLAWTIAARHRVAEVTA</sequence>
<name>A0A2C9CSJ8_9RHOB</name>
<keyword evidence="2" id="KW-1185">Reference proteome</keyword>
<organism evidence="1 2">
    <name type="scientific">Pontivivens marinum</name>
    <dbReference type="NCBI Taxonomy" id="1690039"/>
    <lineage>
        <taxon>Bacteria</taxon>
        <taxon>Pseudomonadati</taxon>
        <taxon>Pseudomonadota</taxon>
        <taxon>Alphaproteobacteria</taxon>
        <taxon>Rhodobacterales</taxon>
        <taxon>Paracoccaceae</taxon>
        <taxon>Pontivivens</taxon>
    </lineage>
</organism>
<evidence type="ECO:0000313" key="1">
    <source>
        <dbReference type="EMBL" id="SOH93349.1"/>
    </source>
</evidence>
<evidence type="ECO:0000313" key="2">
    <source>
        <dbReference type="Proteomes" id="UP000220034"/>
    </source>
</evidence>